<evidence type="ECO:0000313" key="2">
    <source>
        <dbReference type="Proteomes" id="UP000653454"/>
    </source>
</evidence>
<comment type="caution">
    <text evidence="1">The sequence shown here is derived from an EMBL/GenBank/DDBJ whole genome shotgun (WGS) entry which is preliminary data.</text>
</comment>
<reference evidence="1" key="1">
    <citation type="submission" date="2020-11" db="EMBL/GenBank/DDBJ databases">
        <authorList>
            <person name="Whiteford S."/>
        </authorList>
    </citation>
    <scope>NUCLEOTIDE SEQUENCE</scope>
</reference>
<keyword evidence="2" id="KW-1185">Reference proteome</keyword>
<dbReference type="EMBL" id="CAJHNJ030000024">
    <property type="protein sequence ID" value="CAG9120752.1"/>
    <property type="molecule type" value="Genomic_DNA"/>
</dbReference>
<dbReference type="Proteomes" id="UP000653454">
    <property type="component" value="Unassembled WGS sequence"/>
</dbReference>
<proteinExistence type="predicted"/>
<protein>
    <submittedName>
        <fullName evidence="1">(diamondback moth) hypothetical protein</fullName>
    </submittedName>
</protein>
<sequence>MKKSYNVTTVKTISGKVDESESAGHDLNNLSYDDAVEYTEVLNFESSLVQSNIALSNFEFRQARMLLMVV</sequence>
<organism evidence="1 2">
    <name type="scientific">Plutella xylostella</name>
    <name type="common">Diamondback moth</name>
    <name type="synonym">Plutella maculipennis</name>
    <dbReference type="NCBI Taxonomy" id="51655"/>
    <lineage>
        <taxon>Eukaryota</taxon>
        <taxon>Metazoa</taxon>
        <taxon>Ecdysozoa</taxon>
        <taxon>Arthropoda</taxon>
        <taxon>Hexapoda</taxon>
        <taxon>Insecta</taxon>
        <taxon>Pterygota</taxon>
        <taxon>Neoptera</taxon>
        <taxon>Endopterygota</taxon>
        <taxon>Lepidoptera</taxon>
        <taxon>Glossata</taxon>
        <taxon>Ditrysia</taxon>
        <taxon>Yponomeutoidea</taxon>
        <taxon>Plutellidae</taxon>
        <taxon>Plutella</taxon>
    </lineage>
</organism>
<accession>A0A8S4F1U2</accession>
<dbReference type="AlphaFoldDB" id="A0A8S4F1U2"/>
<gene>
    <name evidence="1" type="ORF">PLXY2_LOCUS7243</name>
</gene>
<evidence type="ECO:0000313" key="1">
    <source>
        <dbReference type="EMBL" id="CAG9120752.1"/>
    </source>
</evidence>
<name>A0A8S4F1U2_PLUXY</name>